<keyword evidence="6 7" id="KW-0472">Membrane</keyword>
<protein>
    <submittedName>
        <fullName evidence="11">Mechanosensitive ion channel</fullName>
    </submittedName>
</protein>
<dbReference type="InterPro" id="IPR011066">
    <property type="entry name" value="MscS_channel_C_sf"/>
</dbReference>
<dbReference type="RefSeq" id="WP_223469604.1">
    <property type="nucleotide sequence ID" value="NZ_JAFBIL020000007.1"/>
</dbReference>
<feature type="transmembrane region" description="Helical" evidence="7">
    <location>
        <begin position="20"/>
        <end position="40"/>
    </location>
</feature>
<comment type="subcellular location">
    <subcellularLocation>
        <location evidence="1">Cell membrane</location>
        <topology evidence="1">Multi-pass membrane protein</topology>
    </subcellularLocation>
</comment>
<reference evidence="11 12" key="1">
    <citation type="submission" date="2021-01" db="EMBL/GenBank/DDBJ databases">
        <authorList>
            <person name="Ruan W."/>
            <person name="Khan S.A."/>
            <person name="Jeon C.O."/>
        </authorList>
    </citation>
    <scope>NUCLEOTIDE SEQUENCE [LARGE SCALE GENOMIC DNA]</scope>
    <source>
        <strain evidence="11 12">R798</strain>
    </source>
</reference>
<dbReference type="InterPro" id="IPR049142">
    <property type="entry name" value="MS_channel_1st"/>
</dbReference>
<evidence type="ECO:0000256" key="7">
    <source>
        <dbReference type="SAM" id="Phobius"/>
    </source>
</evidence>
<evidence type="ECO:0000256" key="2">
    <source>
        <dbReference type="ARBA" id="ARBA00008017"/>
    </source>
</evidence>
<evidence type="ECO:0000256" key="3">
    <source>
        <dbReference type="ARBA" id="ARBA00022475"/>
    </source>
</evidence>
<dbReference type="Pfam" id="PF21082">
    <property type="entry name" value="MS_channel_3rd"/>
    <property type="match status" value="1"/>
</dbReference>
<sequence length="425" mass="45599">MPLSNLLNDLLTDIRDPHLLWQAVAIAACVGAGWFLARLIRSNVANDSVDDGRSGVVRAGVASFGHVLAPLLVVALIFIATLALKPFLHNVYLLRVALPVFGSLAVIRLAFYLLRRVFARHGHIGATILTFEKIFALLVWLAVALHLTGLWPDVFAFLDDTVLPLGRNKVSLATILQAAVSVIIFLMLALWAGTALEERLMRVEGLHTSLRVVMARMSRAVLILVAVLVSLSMVGIDLTVLSVFGGALGVGLGLGLQKIASNYVSGFIILLERSLAIGDTITVDKYTGKVARINTRYTVLRSLDGTDSMVPNEMLVSGAVINSSLADKKTRVVTLMTVGFDANLDALLPKLEAACAALPRVMAEPAPAAMLNRFAPNGLELEVGMWIANPDLRGSVLSEANMKLWSLLQAEGISFPKTSAVPDKA</sequence>
<dbReference type="SUPFAM" id="SSF82689">
    <property type="entry name" value="Mechanosensitive channel protein MscS (YggB), C-terminal domain"/>
    <property type="match status" value="1"/>
</dbReference>
<comment type="caution">
    <text evidence="11">The sequence shown here is derived from an EMBL/GenBank/DDBJ whole genome shotgun (WGS) entry which is preliminary data.</text>
</comment>
<dbReference type="InterPro" id="IPR052702">
    <property type="entry name" value="MscS-like_channel"/>
</dbReference>
<feature type="domain" description="Mechanosensitive ion channel MscS C-terminal" evidence="9">
    <location>
        <begin position="337"/>
        <end position="415"/>
    </location>
</feature>
<feature type="transmembrane region" description="Helical" evidence="7">
    <location>
        <begin position="172"/>
        <end position="192"/>
    </location>
</feature>
<evidence type="ECO:0000259" key="9">
    <source>
        <dbReference type="Pfam" id="PF21082"/>
    </source>
</evidence>
<keyword evidence="4 7" id="KW-0812">Transmembrane</keyword>
<keyword evidence="12" id="KW-1185">Reference proteome</keyword>
<dbReference type="SUPFAM" id="SSF50182">
    <property type="entry name" value="Sm-like ribonucleoproteins"/>
    <property type="match status" value="1"/>
</dbReference>
<evidence type="ECO:0000259" key="8">
    <source>
        <dbReference type="Pfam" id="PF00924"/>
    </source>
</evidence>
<name>A0ABS7ST51_9BURK</name>
<dbReference type="InterPro" id="IPR006685">
    <property type="entry name" value="MscS_channel_2nd"/>
</dbReference>
<accession>A0ABS7ST51</accession>
<dbReference type="PANTHER" id="PTHR30347">
    <property type="entry name" value="POTASSIUM CHANNEL RELATED"/>
    <property type="match status" value="1"/>
</dbReference>
<feature type="transmembrane region" description="Helical" evidence="7">
    <location>
        <begin position="96"/>
        <end position="114"/>
    </location>
</feature>
<evidence type="ECO:0000259" key="10">
    <source>
        <dbReference type="Pfam" id="PF21088"/>
    </source>
</evidence>
<evidence type="ECO:0000313" key="11">
    <source>
        <dbReference type="EMBL" id="MBZ2209133.1"/>
    </source>
</evidence>
<feature type="transmembrane region" description="Helical" evidence="7">
    <location>
        <begin position="134"/>
        <end position="152"/>
    </location>
</feature>
<dbReference type="Gene3D" id="1.10.287.1260">
    <property type="match status" value="1"/>
</dbReference>
<dbReference type="SUPFAM" id="SSF82861">
    <property type="entry name" value="Mechanosensitive channel protein MscS (YggB), transmembrane region"/>
    <property type="match status" value="1"/>
</dbReference>
<dbReference type="Pfam" id="PF21088">
    <property type="entry name" value="MS_channel_1st"/>
    <property type="match status" value="1"/>
</dbReference>
<dbReference type="PANTHER" id="PTHR30347:SF1">
    <property type="entry name" value="MECHANOSENSITIVE CHANNEL MSCK"/>
    <property type="match status" value="1"/>
</dbReference>
<evidence type="ECO:0000256" key="4">
    <source>
        <dbReference type="ARBA" id="ARBA00022692"/>
    </source>
</evidence>
<dbReference type="InterPro" id="IPR011014">
    <property type="entry name" value="MscS_channel_TM-2"/>
</dbReference>
<evidence type="ECO:0000256" key="1">
    <source>
        <dbReference type="ARBA" id="ARBA00004651"/>
    </source>
</evidence>
<dbReference type="InterPro" id="IPR023408">
    <property type="entry name" value="MscS_beta-dom_sf"/>
</dbReference>
<dbReference type="InterPro" id="IPR049278">
    <property type="entry name" value="MS_channel_C"/>
</dbReference>
<comment type="similarity">
    <text evidence="2">Belongs to the MscS (TC 1.A.23) family.</text>
</comment>
<feature type="transmembrane region" description="Helical" evidence="7">
    <location>
        <begin position="220"/>
        <end position="244"/>
    </location>
</feature>
<dbReference type="Gene3D" id="3.30.70.100">
    <property type="match status" value="1"/>
</dbReference>
<proteinExistence type="inferred from homology"/>
<feature type="domain" description="Mechanosensitive ion channel MscS" evidence="8">
    <location>
        <begin position="259"/>
        <end position="324"/>
    </location>
</feature>
<feature type="transmembrane region" description="Helical" evidence="7">
    <location>
        <begin position="61"/>
        <end position="84"/>
    </location>
</feature>
<dbReference type="EMBL" id="JAFBIL020000007">
    <property type="protein sequence ID" value="MBZ2209133.1"/>
    <property type="molecule type" value="Genomic_DNA"/>
</dbReference>
<organism evidence="11 12">
    <name type="scientific">Massilia soli</name>
    <dbReference type="NCBI Taxonomy" id="2792854"/>
    <lineage>
        <taxon>Bacteria</taxon>
        <taxon>Pseudomonadati</taxon>
        <taxon>Pseudomonadota</taxon>
        <taxon>Betaproteobacteria</taxon>
        <taxon>Burkholderiales</taxon>
        <taxon>Oxalobacteraceae</taxon>
        <taxon>Telluria group</taxon>
        <taxon>Massilia</taxon>
    </lineage>
</organism>
<gene>
    <name evidence="11" type="ORF">I4X03_017830</name>
</gene>
<evidence type="ECO:0000256" key="6">
    <source>
        <dbReference type="ARBA" id="ARBA00023136"/>
    </source>
</evidence>
<keyword evidence="5 7" id="KW-1133">Transmembrane helix</keyword>
<dbReference type="Pfam" id="PF00924">
    <property type="entry name" value="MS_channel_2nd"/>
    <property type="match status" value="1"/>
</dbReference>
<feature type="domain" description="Mechanosensitive ion channel transmembrane helices 2/3" evidence="10">
    <location>
        <begin position="219"/>
        <end position="257"/>
    </location>
</feature>
<dbReference type="Gene3D" id="2.30.30.60">
    <property type="match status" value="1"/>
</dbReference>
<reference evidence="11 12" key="2">
    <citation type="submission" date="2021-08" db="EMBL/GenBank/DDBJ databases">
        <title>Massilia sp. R798.</title>
        <authorList>
            <person name="Baek J.H."/>
            <person name="Jung H.S."/>
            <person name="Kim K.R."/>
            <person name="Jeon C.O."/>
        </authorList>
    </citation>
    <scope>NUCLEOTIDE SEQUENCE [LARGE SCALE GENOMIC DNA]</scope>
    <source>
        <strain evidence="11 12">R798</strain>
    </source>
</reference>
<evidence type="ECO:0000256" key="5">
    <source>
        <dbReference type="ARBA" id="ARBA00022989"/>
    </source>
</evidence>
<dbReference type="Proteomes" id="UP000809349">
    <property type="component" value="Unassembled WGS sequence"/>
</dbReference>
<evidence type="ECO:0000313" key="12">
    <source>
        <dbReference type="Proteomes" id="UP000809349"/>
    </source>
</evidence>
<dbReference type="InterPro" id="IPR010920">
    <property type="entry name" value="LSM_dom_sf"/>
</dbReference>
<keyword evidence="3" id="KW-1003">Cell membrane</keyword>